<reference evidence="3 4" key="2">
    <citation type="submission" date="2018-11" db="EMBL/GenBank/DDBJ databases">
        <authorList>
            <consortium name="Pathogen Informatics"/>
        </authorList>
    </citation>
    <scope>NUCLEOTIDE SEQUENCE [LARGE SCALE GENOMIC DNA]</scope>
</reference>
<accession>A0A183IBY0</accession>
<dbReference type="WBParaSite" id="SBAD_0000116101-mRNA-1">
    <property type="protein sequence ID" value="SBAD_0000116101-mRNA-1"/>
    <property type="gene ID" value="SBAD_0000116101"/>
</dbReference>
<dbReference type="PANTHER" id="PTHR21600:SF40">
    <property type="entry name" value="PSEUDOURIDYLATE SYNTHASE RPUSD2"/>
    <property type="match status" value="1"/>
</dbReference>
<organism evidence="5">
    <name type="scientific">Soboliphyme baturini</name>
    <dbReference type="NCBI Taxonomy" id="241478"/>
    <lineage>
        <taxon>Eukaryota</taxon>
        <taxon>Metazoa</taxon>
        <taxon>Ecdysozoa</taxon>
        <taxon>Nematoda</taxon>
        <taxon>Enoplea</taxon>
        <taxon>Dorylaimia</taxon>
        <taxon>Dioctophymatida</taxon>
        <taxon>Dioctophymatoidea</taxon>
        <taxon>Soboliphymatidae</taxon>
        <taxon>Soboliphyme</taxon>
    </lineage>
</organism>
<dbReference type="Pfam" id="PF00849">
    <property type="entry name" value="PseudoU_synth_2"/>
    <property type="match status" value="1"/>
</dbReference>
<proteinExistence type="predicted"/>
<dbReference type="InterPro" id="IPR050188">
    <property type="entry name" value="RluA_PseudoU_synthase"/>
</dbReference>
<evidence type="ECO:0000313" key="4">
    <source>
        <dbReference type="Proteomes" id="UP000270296"/>
    </source>
</evidence>
<dbReference type="GO" id="GO:0000455">
    <property type="term" value="P:enzyme-directed rRNA pseudouridine synthesis"/>
    <property type="evidence" value="ECO:0007669"/>
    <property type="project" value="TreeGrafter"/>
</dbReference>
<keyword evidence="4" id="KW-1185">Reference proteome</keyword>
<dbReference type="Proteomes" id="UP000270296">
    <property type="component" value="Unassembled WGS sequence"/>
</dbReference>
<gene>
    <name evidence="3" type="ORF">SBAD_LOCUS1124</name>
</gene>
<dbReference type="Gene3D" id="3.30.2350.10">
    <property type="entry name" value="Pseudouridine synthase"/>
    <property type="match status" value="1"/>
</dbReference>
<evidence type="ECO:0000259" key="2">
    <source>
        <dbReference type="Pfam" id="PF00849"/>
    </source>
</evidence>
<dbReference type="EMBL" id="UZAM01006717">
    <property type="protein sequence ID" value="VDO93283.1"/>
    <property type="molecule type" value="Genomic_DNA"/>
</dbReference>
<feature type="domain" description="Pseudouridine synthase RsuA/RluA-like" evidence="2">
    <location>
        <begin position="80"/>
        <end position="188"/>
    </location>
</feature>
<dbReference type="InterPro" id="IPR006145">
    <property type="entry name" value="PsdUridine_synth_RsuA/RluA"/>
</dbReference>
<dbReference type="OrthoDB" id="424794at2759"/>
<dbReference type="GO" id="GO:0009982">
    <property type="term" value="F:pseudouridine synthase activity"/>
    <property type="evidence" value="ECO:0007669"/>
    <property type="project" value="InterPro"/>
</dbReference>
<evidence type="ECO:0000313" key="5">
    <source>
        <dbReference type="WBParaSite" id="SBAD_0000116101-mRNA-1"/>
    </source>
</evidence>
<evidence type="ECO:0000256" key="1">
    <source>
        <dbReference type="PROSITE-ProRule" id="PRU00182"/>
    </source>
</evidence>
<keyword evidence="1" id="KW-0694">RNA-binding</keyword>
<name>A0A183IBY0_9BILA</name>
<dbReference type="InterPro" id="IPR020103">
    <property type="entry name" value="PsdUridine_synth_cat_dom_sf"/>
</dbReference>
<sequence>MNKELHSLYANYFEDSIKLGRITVNDAKVDVSYKLKDSDIVRNICHRHEMPVLDRSVKIIADTDELIAINKPCSLPAKNVLHRLDRLTSGLVIMPKSLEVDVKLKSQILSRQVKKEYVCMVEGEFLSDEVTCEQPLKILHKNMGIQQAAIDGKACCTTFKRLCTDGKHSLILCLPVTGRTHQIRVHLQYLGFPIVNDQIYNNEVFGSCKGKDGKYGKTVEQLITDVSKAFGSENWINDYEVDIEKFMKSRNSSDCSALSHMGLTEPPPPYDQNCPSCHLTFKDPKAEDLELYLHCWRYTGPDWSFECPLPDWATDLMRRAAEPVAA</sequence>
<protein>
    <submittedName>
        <fullName evidence="5">PseudoU_synth_2 domain-containing protein</fullName>
    </submittedName>
</protein>
<dbReference type="SUPFAM" id="SSF55120">
    <property type="entry name" value="Pseudouridine synthase"/>
    <property type="match status" value="1"/>
</dbReference>
<dbReference type="GO" id="GO:0003723">
    <property type="term" value="F:RNA binding"/>
    <property type="evidence" value="ECO:0007669"/>
    <property type="project" value="UniProtKB-KW"/>
</dbReference>
<dbReference type="AlphaFoldDB" id="A0A183IBY0"/>
<reference evidence="5" key="1">
    <citation type="submission" date="2016-06" db="UniProtKB">
        <authorList>
            <consortium name="WormBaseParasite"/>
        </authorList>
    </citation>
    <scope>IDENTIFICATION</scope>
</reference>
<dbReference type="PROSITE" id="PS50889">
    <property type="entry name" value="S4"/>
    <property type="match status" value="1"/>
</dbReference>
<evidence type="ECO:0000313" key="3">
    <source>
        <dbReference type="EMBL" id="VDO93283.1"/>
    </source>
</evidence>
<dbReference type="PANTHER" id="PTHR21600">
    <property type="entry name" value="MITOCHONDRIAL RNA PSEUDOURIDINE SYNTHASE"/>
    <property type="match status" value="1"/>
</dbReference>